<evidence type="ECO:0000256" key="3">
    <source>
        <dbReference type="ARBA" id="ARBA00017411"/>
    </source>
</evidence>
<evidence type="ECO:0000259" key="10">
    <source>
        <dbReference type="Pfam" id="PF10451"/>
    </source>
</evidence>
<evidence type="ECO:0000256" key="7">
    <source>
        <dbReference type="ARBA" id="ARBA00023242"/>
    </source>
</evidence>
<dbReference type="Gene3D" id="2.40.50.140">
    <property type="entry name" value="Nucleic acid-binding proteins"/>
    <property type="match status" value="1"/>
</dbReference>
<organism evidence="11 12">
    <name type="scientific">Glarea lozoyensis (strain ATCC 20868 / MF5171)</name>
    <dbReference type="NCBI Taxonomy" id="1116229"/>
    <lineage>
        <taxon>Eukaryota</taxon>
        <taxon>Fungi</taxon>
        <taxon>Dikarya</taxon>
        <taxon>Ascomycota</taxon>
        <taxon>Pezizomycotina</taxon>
        <taxon>Leotiomycetes</taxon>
        <taxon>Helotiales</taxon>
        <taxon>Helotiaceae</taxon>
        <taxon>Glarea</taxon>
    </lineage>
</organism>
<dbReference type="KEGG" id="glz:GLAREA_02962"/>
<dbReference type="HOGENOM" id="CLU_054798_0_1_1"/>
<evidence type="ECO:0000256" key="4">
    <source>
        <dbReference type="ARBA" id="ARBA00022454"/>
    </source>
</evidence>
<feature type="domain" description="CST complex subunit Stn1 N-terminal" evidence="10">
    <location>
        <begin position="48"/>
        <end position="117"/>
    </location>
</feature>
<keyword evidence="5" id="KW-0779">Telomere</keyword>
<evidence type="ECO:0000313" key="11">
    <source>
        <dbReference type="EMBL" id="EPE27048.1"/>
    </source>
</evidence>
<keyword evidence="6" id="KW-0238">DNA-binding</keyword>
<dbReference type="SUPFAM" id="SSF50249">
    <property type="entry name" value="Nucleic acid-binding proteins"/>
    <property type="match status" value="1"/>
</dbReference>
<evidence type="ECO:0000256" key="9">
    <source>
        <dbReference type="SAM" id="MobiDB-lite"/>
    </source>
</evidence>
<evidence type="ECO:0000256" key="6">
    <source>
        <dbReference type="ARBA" id="ARBA00023125"/>
    </source>
</evidence>
<evidence type="ECO:0000256" key="2">
    <source>
        <dbReference type="ARBA" id="ARBA00004574"/>
    </source>
</evidence>
<dbReference type="RefSeq" id="XP_008086238.1">
    <property type="nucleotide sequence ID" value="XM_008088047.1"/>
</dbReference>
<dbReference type="PANTHER" id="PTHR13989">
    <property type="entry name" value="REPLICATION PROTEIN A-RELATED"/>
    <property type="match status" value="1"/>
</dbReference>
<comment type="subcellular location">
    <subcellularLocation>
        <location evidence="2">Chromosome</location>
        <location evidence="2">Telomere</location>
    </subcellularLocation>
    <subcellularLocation>
        <location evidence="1">Nucleus</location>
    </subcellularLocation>
</comment>
<dbReference type="Proteomes" id="UP000016922">
    <property type="component" value="Unassembled WGS sequence"/>
</dbReference>
<dbReference type="Pfam" id="PF10451">
    <property type="entry name" value="Stn1"/>
    <property type="match status" value="2"/>
</dbReference>
<dbReference type="GO" id="GO:0003677">
    <property type="term" value="F:DNA binding"/>
    <property type="evidence" value="ECO:0007669"/>
    <property type="project" value="UniProtKB-KW"/>
</dbReference>
<evidence type="ECO:0000313" key="12">
    <source>
        <dbReference type="Proteomes" id="UP000016922"/>
    </source>
</evidence>
<dbReference type="GeneID" id="19462018"/>
<feature type="compositionally biased region" description="Basic and acidic residues" evidence="9">
    <location>
        <begin position="269"/>
        <end position="303"/>
    </location>
</feature>
<sequence length="303" mass="34741">MTSGLRKPDIYPEYCHELSPSIKRWCPLRAIDVHDLAEWGMFSNGRRLYHHGNHPIKWVRLTGLIVAVDEFAKKRVYTLDDSSGTCIECICPAPPTAAEEAIAAATTNTVVITKKSNETKAVVNDGPSVTNPNIPWDDLDVGTVVKIKGGINTFRDQKQVEIIKVEVLKSTDQEVRCWNEVLEFRKDVLRVPWILTPEQEEKCRRRAMKENSRALKKSSSKKHGEIKDKKLERVKYGSDKGKRSSSTTAHSSIKRYRGDETRNMVSVRESARAEHRQSRPRHTEDEAKKKHQTRQDTTYRYKT</sequence>
<dbReference type="GO" id="GO:0000781">
    <property type="term" value="C:chromosome, telomeric region"/>
    <property type="evidence" value="ECO:0007669"/>
    <property type="project" value="UniProtKB-SubCell"/>
</dbReference>
<proteinExistence type="predicted"/>
<reference evidence="11 12" key="1">
    <citation type="journal article" date="2013" name="BMC Genomics">
        <title>Genomics-driven discovery of the pneumocandin biosynthetic gene cluster in the fungus Glarea lozoyensis.</title>
        <authorList>
            <person name="Chen L."/>
            <person name="Yue Q."/>
            <person name="Zhang X."/>
            <person name="Xiang M."/>
            <person name="Wang C."/>
            <person name="Li S."/>
            <person name="Che Y."/>
            <person name="Ortiz-Lopez F.J."/>
            <person name="Bills G.F."/>
            <person name="Liu X."/>
            <person name="An Z."/>
        </authorList>
    </citation>
    <scope>NUCLEOTIDE SEQUENCE [LARGE SCALE GENOMIC DNA]</scope>
    <source>
        <strain evidence="12">ATCC 20868 / MF5171</strain>
    </source>
</reference>
<keyword evidence="12" id="KW-1185">Reference proteome</keyword>
<dbReference type="PANTHER" id="PTHR13989:SF33">
    <property type="entry name" value="CST COMPLEX SUBUNIT STN1"/>
    <property type="match status" value="1"/>
</dbReference>
<feature type="compositionally biased region" description="Basic and acidic residues" evidence="9">
    <location>
        <begin position="222"/>
        <end position="242"/>
    </location>
</feature>
<dbReference type="GO" id="GO:0005634">
    <property type="term" value="C:nucleus"/>
    <property type="evidence" value="ECO:0007669"/>
    <property type="project" value="UniProtKB-SubCell"/>
</dbReference>
<dbReference type="EMBL" id="KE145370">
    <property type="protein sequence ID" value="EPE27048.1"/>
    <property type="molecule type" value="Genomic_DNA"/>
</dbReference>
<feature type="compositionally biased region" description="Basic and acidic residues" evidence="9">
    <location>
        <begin position="204"/>
        <end position="213"/>
    </location>
</feature>
<keyword evidence="7" id="KW-0539">Nucleus</keyword>
<dbReference type="InterPro" id="IPR012340">
    <property type="entry name" value="NA-bd_OB-fold"/>
</dbReference>
<evidence type="ECO:0000256" key="5">
    <source>
        <dbReference type="ARBA" id="ARBA00022895"/>
    </source>
</evidence>
<gene>
    <name evidence="11" type="ORF">GLAREA_02962</name>
</gene>
<feature type="region of interest" description="Disordered" evidence="9">
    <location>
        <begin position="204"/>
        <end position="303"/>
    </location>
</feature>
<accession>S3DKG2</accession>
<dbReference type="OMA" id="FCFKASP"/>
<feature type="domain" description="CST complex subunit Stn1 N-terminal" evidence="10">
    <location>
        <begin position="135"/>
        <end position="268"/>
    </location>
</feature>
<dbReference type="InterPro" id="IPR018856">
    <property type="entry name" value="Stn1_N"/>
</dbReference>
<evidence type="ECO:0000256" key="1">
    <source>
        <dbReference type="ARBA" id="ARBA00004123"/>
    </source>
</evidence>
<evidence type="ECO:0000256" key="8">
    <source>
        <dbReference type="ARBA" id="ARBA00030039"/>
    </source>
</evidence>
<name>S3DKG2_GLAL2</name>
<dbReference type="eggNOG" id="ENOG502RY83">
    <property type="taxonomic scope" value="Eukaryota"/>
</dbReference>
<dbReference type="OrthoDB" id="77828at2759"/>
<dbReference type="AlphaFoldDB" id="S3DKG2"/>
<dbReference type="InterPro" id="IPR040260">
    <property type="entry name" value="RFA2-like"/>
</dbReference>
<keyword evidence="4" id="KW-0158">Chromosome</keyword>
<protein>
    <recommendedName>
        <fullName evidence="3">CST complex subunit STN1</fullName>
    </recommendedName>
    <alternativeName>
        <fullName evidence="8">Suppressor of cdc thirteen homolog</fullName>
    </alternativeName>
</protein>